<evidence type="ECO:0000256" key="6">
    <source>
        <dbReference type="ARBA" id="ARBA00023002"/>
    </source>
</evidence>
<dbReference type="InterPro" id="IPR012675">
    <property type="entry name" value="Beta-grasp_dom_sf"/>
</dbReference>
<dbReference type="Gene3D" id="2.40.30.10">
    <property type="entry name" value="Translation factors"/>
    <property type="match status" value="1"/>
</dbReference>
<evidence type="ECO:0000256" key="8">
    <source>
        <dbReference type="ARBA" id="ARBA00023014"/>
    </source>
</evidence>
<dbReference type="EMBL" id="JACHMG010000001">
    <property type="protein sequence ID" value="MBB4683900.1"/>
    <property type="molecule type" value="Genomic_DNA"/>
</dbReference>
<dbReference type="InterPro" id="IPR008333">
    <property type="entry name" value="Cbr1-like_FAD-bd_dom"/>
</dbReference>
<sequence>MTDMLTAPVAAPDHAGTGAPFRVGELDGYLTCTGVTDVTHDVRSFTFALPERAGLHFLPGQFLTFRFLIDGERRERCYTISSPPTRPETLTITVKRVPGGVVSNWLHDHLRAGDVIGASGPFGQFSSTIHPADKYLFLTAGSGITPAMSMLRTLRATGDPADVVFVHSARTPDDLVFRAELEALAAESGTSVVFLCENDSPGEQWHGRRGRLSMATLGEAAPDLLGREVFTCGPPPYMAAVRELLGRAGADRRRCHEESFVFGTAAPATSAPAGTATKHRVDFRRSGRTVECDSDTTVLEAAAGAGLTLPSSCGEGMCGTCKLTLLSGRVDMQHAGGIRPREIKQDKVLACCSKPLEDLAIDA</sequence>
<evidence type="ECO:0000256" key="7">
    <source>
        <dbReference type="ARBA" id="ARBA00023004"/>
    </source>
</evidence>
<dbReference type="SUPFAM" id="SSF63380">
    <property type="entry name" value="Riboflavin synthase domain-like"/>
    <property type="match status" value="1"/>
</dbReference>
<dbReference type="GO" id="GO:0016491">
    <property type="term" value="F:oxidoreductase activity"/>
    <property type="evidence" value="ECO:0007669"/>
    <property type="project" value="UniProtKB-KW"/>
</dbReference>
<evidence type="ECO:0000259" key="10">
    <source>
        <dbReference type="PROSITE" id="PS51384"/>
    </source>
</evidence>
<feature type="domain" description="2Fe-2S ferredoxin-type" evidence="9">
    <location>
        <begin position="279"/>
        <end position="363"/>
    </location>
</feature>
<organism evidence="11 12">
    <name type="scientific">Amycolatopsis jiangsuensis</name>
    <dbReference type="NCBI Taxonomy" id="1181879"/>
    <lineage>
        <taxon>Bacteria</taxon>
        <taxon>Bacillati</taxon>
        <taxon>Actinomycetota</taxon>
        <taxon>Actinomycetes</taxon>
        <taxon>Pseudonocardiales</taxon>
        <taxon>Pseudonocardiaceae</taxon>
        <taxon>Amycolatopsis</taxon>
    </lineage>
</organism>
<keyword evidence="5" id="KW-0274">FAD</keyword>
<dbReference type="GO" id="GO:0051537">
    <property type="term" value="F:2 iron, 2 sulfur cluster binding"/>
    <property type="evidence" value="ECO:0007669"/>
    <property type="project" value="UniProtKB-KW"/>
</dbReference>
<evidence type="ECO:0000313" key="11">
    <source>
        <dbReference type="EMBL" id="MBB4683900.1"/>
    </source>
</evidence>
<evidence type="ECO:0000256" key="1">
    <source>
        <dbReference type="ARBA" id="ARBA00001974"/>
    </source>
</evidence>
<dbReference type="InterPro" id="IPR036010">
    <property type="entry name" value="2Fe-2S_ferredoxin-like_sf"/>
</dbReference>
<keyword evidence="8" id="KW-0411">Iron-sulfur</keyword>
<dbReference type="InterPro" id="IPR039261">
    <property type="entry name" value="FNR_nucleotide-bd"/>
</dbReference>
<evidence type="ECO:0000256" key="2">
    <source>
        <dbReference type="ARBA" id="ARBA00022630"/>
    </source>
</evidence>
<dbReference type="GO" id="GO:0046872">
    <property type="term" value="F:metal ion binding"/>
    <property type="evidence" value="ECO:0007669"/>
    <property type="project" value="UniProtKB-KW"/>
</dbReference>
<dbReference type="Pfam" id="PF00175">
    <property type="entry name" value="NAD_binding_1"/>
    <property type="match status" value="1"/>
</dbReference>
<dbReference type="PROSITE" id="PS51085">
    <property type="entry name" value="2FE2S_FER_2"/>
    <property type="match status" value="1"/>
</dbReference>
<dbReference type="PANTHER" id="PTHR47354">
    <property type="entry name" value="NADH OXIDOREDUCTASE HCR"/>
    <property type="match status" value="1"/>
</dbReference>
<dbReference type="InterPro" id="IPR050415">
    <property type="entry name" value="MRET"/>
</dbReference>
<dbReference type="InterPro" id="IPR006058">
    <property type="entry name" value="2Fe2S_fd_BS"/>
</dbReference>
<dbReference type="PRINTS" id="PR00406">
    <property type="entry name" value="CYTB5RDTASE"/>
</dbReference>
<reference evidence="11 12" key="1">
    <citation type="submission" date="2020-08" db="EMBL/GenBank/DDBJ databases">
        <title>Sequencing the genomes of 1000 actinobacteria strains.</title>
        <authorList>
            <person name="Klenk H.-P."/>
        </authorList>
    </citation>
    <scope>NUCLEOTIDE SEQUENCE [LARGE SCALE GENOMIC DNA]</scope>
    <source>
        <strain evidence="11 12">DSM 45859</strain>
    </source>
</reference>
<keyword evidence="12" id="KW-1185">Reference proteome</keyword>
<dbReference type="InterPro" id="IPR001041">
    <property type="entry name" value="2Fe-2S_ferredoxin-type"/>
</dbReference>
<comment type="cofactor">
    <cofactor evidence="1">
        <name>FAD</name>
        <dbReference type="ChEBI" id="CHEBI:57692"/>
    </cofactor>
</comment>
<evidence type="ECO:0000256" key="4">
    <source>
        <dbReference type="ARBA" id="ARBA00022723"/>
    </source>
</evidence>
<dbReference type="Pfam" id="PF00111">
    <property type="entry name" value="Fer2"/>
    <property type="match status" value="1"/>
</dbReference>
<dbReference type="Proteomes" id="UP000581769">
    <property type="component" value="Unassembled WGS sequence"/>
</dbReference>
<dbReference type="Pfam" id="PF00970">
    <property type="entry name" value="FAD_binding_6"/>
    <property type="match status" value="1"/>
</dbReference>
<comment type="caution">
    <text evidence="11">The sequence shown here is derived from an EMBL/GenBank/DDBJ whole genome shotgun (WGS) entry which is preliminary data.</text>
</comment>
<evidence type="ECO:0000256" key="5">
    <source>
        <dbReference type="ARBA" id="ARBA00022827"/>
    </source>
</evidence>
<protein>
    <submittedName>
        <fullName evidence="11">Ferredoxin-NADP reductase</fullName>
    </submittedName>
</protein>
<dbReference type="SUPFAM" id="SSF54292">
    <property type="entry name" value="2Fe-2S ferredoxin-like"/>
    <property type="match status" value="1"/>
</dbReference>
<keyword evidence="3" id="KW-0001">2Fe-2S</keyword>
<evidence type="ECO:0000313" key="12">
    <source>
        <dbReference type="Proteomes" id="UP000581769"/>
    </source>
</evidence>
<dbReference type="InterPro" id="IPR017927">
    <property type="entry name" value="FAD-bd_FR_type"/>
</dbReference>
<keyword evidence="6" id="KW-0560">Oxidoreductase</keyword>
<dbReference type="CDD" id="cd06215">
    <property type="entry name" value="FNR_iron_sulfur_binding_1"/>
    <property type="match status" value="1"/>
</dbReference>
<keyword evidence="2" id="KW-0285">Flavoprotein</keyword>
<dbReference type="SUPFAM" id="SSF52343">
    <property type="entry name" value="Ferredoxin reductase-like, C-terminal NADP-linked domain"/>
    <property type="match status" value="1"/>
</dbReference>
<dbReference type="InterPro" id="IPR001433">
    <property type="entry name" value="OxRdtase_FAD/NAD-bd"/>
</dbReference>
<dbReference type="PROSITE" id="PS51384">
    <property type="entry name" value="FAD_FR"/>
    <property type="match status" value="1"/>
</dbReference>
<dbReference type="PANTHER" id="PTHR47354:SF6">
    <property type="entry name" value="NADH OXIDOREDUCTASE HCR"/>
    <property type="match status" value="1"/>
</dbReference>
<dbReference type="Gene3D" id="3.10.20.30">
    <property type="match status" value="1"/>
</dbReference>
<accession>A0A840IPP7</accession>
<gene>
    <name evidence="11" type="ORF">BJY18_001385</name>
</gene>
<dbReference type="RefSeq" id="WP_246458788.1">
    <property type="nucleotide sequence ID" value="NZ_JACHMG010000001.1"/>
</dbReference>
<keyword evidence="7" id="KW-0408">Iron</keyword>
<feature type="domain" description="FAD-binding FR-type" evidence="10">
    <location>
        <begin position="25"/>
        <end position="128"/>
    </location>
</feature>
<evidence type="ECO:0000259" key="9">
    <source>
        <dbReference type="PROSITE" id="PS51085"/>
    </source>
</evidence>
<name>A0A840IPP7_9PSEU</name>
<dbReference type="AlphaFoldDB" id="A0A840IPP7"/>
<evidence type="ECO:0000256" key="3">
    <source>
        <dbReference type="ARBA" id="ARBA00022714"/>
    </source>
</evidence>
<keyword evidence="4" id="KW-0479">Metal-binding</keyword>
<proteinExistence type="predicted"/>
<dbReference type="PROSITE" id="PS00197">
    <property type="entry name" value="2FE2S_FER_1"/>
    <property type="match status" value="1"/>
</dbReference>
<dbReference type="Gene3D" id="3.40.50.80">
    <property type="entry name" value="Nucleotide-binding domain of ferredoxin-NADP reductase (FNR) module"/>
    <property type="match status" value="1"/>
</dbReference>
<dbReference type="CDD" id="cd00207">
    <property type="entry name" value="fer2"/>
    <property type="match status" value="1"/>
</dbReference>
<dbReference type="InterPro" id="IPR017938">
    <property type="entry name" value="Riboflavin_synthase-like_b-brl"/>
</dbReference>